<dbReference type="InterPro" id="IPR005501">
    <property type="entry name" value="LamB/YcsF/PxpA-like"/>
</dbReference>
<dbReference type="PANTHER" id="PTHR30292">
    <property type="entry name" value="UNCHARACTERIZED PROTEIN YBGL-RELATED"/>
    <property type="match status" value="1"/>
</dbReference>
<evidence type="ECO:0000313" key="2">
    <source>
        <dbReference type="EMBL" id="TDD95151.1"/>
    </source>
</evidence>
<evidence type="ECO:0000313" key="3">
    <source>
        <dbReference type="Proteomes" id="UP000294513"/>
    </source>
</evidence>
<feature type="region of interest" description="Disordered" evidence="1">
    <location>
        <begin position="69"/>
        <end position="88"/>
    </location>
</feature>
<keyword evidence="3" id="KW-1185">Reference proteome</keyword>
<accession>A0A4R5C5X0</accession>
<reference evidence="2 3" key="1">
    <citation type="submission" date="2019-03" db="EMBL/GenBank/DDBJ databases">
        <title>Draft genome sequences of novel Actinobacteria.</title>
        <authorList>
            <person name="Sahin N."/>
            <person name="Ay H."/>
            <person name="Saygin H."/>
        </authorList>
    </citation>
    <scope>NUCLEOTIDE SEQUENCE [LARGE SCALE GENOMIC DNA]</scope>
    <source>
        <strain evidence="2 3">H3C3</strain>
    </source>
</reference>
<dbReference type="Pfam" id="PF03746">
    <property type="entry name" value="LamB_YcsF"/>
    <property type="match status" value="1"/>
</dbReference>
<dbReference type="SUPFAM" id="SSF88713">
    <property type="entry name" value="Glycoside hydrolase/deacetylase"/>
    <property type="match status" value="1"/>
</dbReference>
<proteinExistence type="predicted"/>
<comment type="caution">
    <text evidence="2">The sequence shown here is derived from an EMBL/GenBank/DDBJ whole genome shotgun (WGS) entry which is preliminary data.</text>
</comment>
<sequence>MRPPSPSAQDVENRAAPSLSSQVSKSIKPGDPQVMDATVAACAQRGIGISAHPGFPDLVGFGRRAMDPTAVRSSTSRGSKMMLLRNRA</sequence>
<dbReference type="Gene3D" id="3.20.20.370">
    <property type="entry name" value="Glycoside hydrolase/deacetylase"/>
    <property type="match status" value="1"/>
</dbReference>
<name>A0A4R5C5X0_9ACTN</name>
<dbReference type="Proteomes" id="UP000294513">
    <property type="component" value="Unassembled WGS sequence"/>
</dbReference>
<dbReference type="AlphaFoldDB" id="A0A4R5C5X0"/>
<dbReference type="InterPro" id="IPR011330">
    <property type="entry name" value="Glyco_hydro/deAcase_b/a-brl"/>
</dbReference>
<organism evidence="2 3">
    <name type="scientific">Actinomadura rubrisoli</name>
    <dbReference type="NCBI Taxonomy" id="2530368"/>
    <lineage>
        <taxon>Bacteria</taxon>
        <taxon>Bacillati</taxon>
        <taxon>Actinomycetota</taxon>
        <taxon>Actinomycetes</taxon>
        <taxon>Streptosporangiales</taxon>
        <taxon>Thermomonosporaceae</taxon>
        <taxon>Actinomadura</taxon>
    </lineage>
</organism>
<dbReference type="OrthoDB" id="9773478at2"/>
<evidence type="ECO:0000256" key="1">
    <source>
        <dbReference type="SAM" id="MobiDB-lite"/>
    </source>
</evidence>
<protein>
    <submittedName>
        <fullName evidence="2">Uncharacterized protein</fullName>
    </submittedName>
</protein>
<feature type="region of interest" description="Disordered" evidence="1">
    <location>
        <begin position="1"/>
        <end position="32"/>
    </location>
</feature>
<gene>
    <name evidence="2" type="ORF">E1298_05780</name>
</gene>
<dbReference type="PANTHER" id="PTHR30292:SF0">
    <property type="entry name" value="5-OXOPROLINASE SUBUNIT A"/>
    <property type="match status" value="1"/>
</dbReference>
<dbReference type="GO" id="GO:0005975">
    <property type="term" value="P:carbohydrate metabolic process"/>
    <property type="evidence" value="ECO:0007669"/>
    <property type="project" value="InterPro"/>
</dbReference>
<dbReference type="EMBL" id="SMKU01000014">
    <property type="protein sequence ID" value="TDD95151.1"/>
    <property type="molecule type" value="Genomic_DNA"/>
</dbReference>